<dbReference type="PATRIC" id="fig|317.175.peg.495"/>
<dbReference type="InterPro" id="IPR008514">
    <property type="entry name" value="T6SS_Hcp"/>
</dbReference>
<dbReference type="RefSeq" id="WP_032625637.1">
    <property type="nucleotide sequence ID" value="NZ_JPQU01000016.1"/>
</dbReference>
<accession>A0A085VQF4</accession>
<comment type="caution">
    <text evidence="1">The sequence shown here is derived from an EMBL/GenBank/DDBJ whole genome shotgun (WGS) entry which is preliminary data.</text>
</comment>
<dbReference type="SUPFAM" id="SSF141452">
    <property type="entry name" value="Hcp1-like"/>
    <property type="match status" value="1"/>
</dbReference>
<protein>
    <recommendedName>
        <fullName evidence="3">Hcp family type VI secretion system effector</fullName>
    </recommendedName>
</protein>
<dbReference type="Proteomes" id="UP000028631">
    <property type="component" value="Unassembled WGS sequence"/>
</dbReference>
<evidence type="ECO:0000313" key="1">
    <source>
        <dbReference type="EMBL" id="KFE57667.1"/>
    </source>
</evidence>
<gene>
    <name evidence="1" type="ORF">IV01_02370</name>
</gene>
<sequence>MAIHGYMKLEGKKQKLISAGCSTKESIGNKFQAAHVDEIMVLACTHDLANLENLDKPSHSPIVITKYIDKSSPLLARALAQREEIAATVDFYRAAGEAGLVKLYSVSINGGIIAGLTLDLPHVLEEPDAEPQEHLALRYQDITWTNHLTSTSGQTFWDEKP</sequence>
<dbReference type="PANTHER" id="PTHR34319">
    <property type="entry name" value="MAJOR EXPORTED PROTEIN"/>
    <property type="match status" value="1"/>
</dbReference>
<evidence type="ECO:0000313" key="2">
    <source>
        <dbReference type="Proteomes" id="UP000028631"/>
    </source>
</evidence>
<dbReference type="PANTHER" id="PTHR34319:SF7">
    <property type="entry name" value="HNH ENDONUCLEASE DOMAIN-CONTAINING PROTEIN"/>
    <property type="match status" value="1"/>
</dbReference>
<organism evidence="1 2">
    <name type="scientific">Pseudomonas syringae</name>
    <dbReference type="NCBI Taxonomy" id="317"/>
    <lineage>
        <taxon>Bacteria</taxon>
        <taxon>Pseudomonadati</taxon>
        <taxon>Pseudomonadota</taxon>
        <taxon>Gammaproteobacteria</taxon>
        <taxon>Pseudomonadales</taxon>
        <taxon>Pseudomonadaceae</taxon>
        <taxon>Pseudomonas</taxon>
    </lineage>
</organism>
<dbReference type="NCBIfam" id="TIGR03344">
    <property type="entry name" value="VI_effect_Hcp1"/>
    <property type="match status" value="1"/>
</dbReference>
<dbReference type="InterPro" id="IPR036624">
    <property type="entry name" value="Hcp1-lik_sf"/>
</dbReference>
<dbReference type="EMBL" id="JPQU01000016">
    <property type="protein sequence ID" value="KFE57667.1"/>
    <property type="molecule type" value="Genomic_DNA"/>
</dbReference>
<dbReference type="Gene3D" id="2.30.110.20">
    <property type="entry name" value="Hcp1-like"/>
    <property type="match status" value="1"/>
</dbReference>
<evidence type="ECO:0008006" key="3">
    <source>
        <dbReference type="Google" id="ProtNLM"/>
    </source>
</evidence>
<dbReference type="AlphaFoldDB" id="A0A085VQF4"/>
<reference evidence="1 2" key="1">
    <citation type="submission" date="2014-07" db="EMBL/GenBank/DDBJ databases">
        <title>Draft Genome Sequences of Environmental Pseudomonas syringae strains.</title>
        <authorList>
            <person name="Baltrus D.A."/>
            <person name="Berge O."/>
            <person name="Morris C."/>
        </authorList>
    </citation>
    <scope>NUCLEOTIDE SEQUENCE [LARGE SCALE GENOMIC DNA]</scope>
    <source>
        <strain evidence="1 2">GAW0119</strain>
    </source>
</reference>
<dbReference type="OrthoDB" id="5674026at2"/>
<dbReference type="Pfam" id="PF05638">
    <property type="entry name" value="T6SS_HCP"/>
    <property type="match status" value="1"/>
</dbReference>
<proteinExistence type="predicted"/>
<keyword evidence="2" id="KW-1185">Reference proteome</keyword>
<name>A0A085VQF4_PSESX</name>
<dbReference type="InterPro" id="IPR052947">
    <property type="entry name" value="T6SS_Hcp1_domain"/>
</dbReference>